<gene>
    <name evidence="1" type="ORF">HK097_001399</name>
</gene>
<name>A0AAD5S4I3_9FUNG</name>
<reference evidence="1" key="1">
    <citation type="submission" date="2020-05" db="EMBL/GenBank/DDBJ databases">
        <title>Phylogenomic resolution of chytrid fungi.</title>
        <authorList>
            <person name="Stajich J.E."/>
            <person name="Amses K."/>
            <person name="Simmons R."/>
            <person name="Seto K."/>
            <person name="Myers J."/>
            <person name="Bonds A."/>
            <person name="Quandt C.A."/>
            <person name="Barry K."/>
            <person name="Liu P."/>
            <person name="Grigoriev I."/>
            <person name="Longcore J.E."/>
            <person name="James T.Y."/>
        </authorList>
    </citation>
    <scope>NUCLEOTIDE SEQUENCE</scope>
    <source>
        <strain evidence="1">JEL0318</strain>
    </source>
</reference>
<dbReference type="Proteomes" id="UP001212841">
    <property type="component" value="Unassembled WGS sequence"/>
</dbReference>
<organism evidence="1 2">
    <name type="scientific">Rhizophlyctis rosea</name>
    <dbReference type="NCBI Taxonomy" id="64517"/>
    <lineage>
        <taxon>Eukaryota</taxon>
        <taxon>Fungi</taxon>
        <taxon>Fungi incertae sedis</taxon>
        <taxon>Chytridiomycota</taxon>
        <taxon>Chytridiomycota incertae sedis</taxon>
        <taxon>Chytridiomycetes</taxon>
        <taxon>Rhizophlyctidales</taxon>
        <taxon>Rhizophlyctidaceae</taxon>
        <taxon>Rhizophlyctis</taxon>
    </lineage>
</organism>
<sequence>MVLSSFFYKDYLRQLPEDCERAQAISAKLPAIFNSKEWLTPGAILPLPHLSPNTPPPRLRFRNGELPYIVHRSAQCLVEDVRMMASQETDVQRQPSALFDVEVDGDIMDVDSGDERLTLEGASSWSSWSSLGSVVHATGSGDGLVIVKGLYIWGGLGMGKSYMGMTHQQYLQDSDFDMKFRNYRNNRSESHARQNRRFIATLDSAGVKGWYRAIVEMAAQIPHLETKPTYTIDHRVMRVVTERKDNRVSFFYRAIHPIAAQVLQRATDSDTMALELVFAEIIHDVHQVELMYIVPDEFVPLDKTEAGEYDKPVVLFSSIQSWCPILQHYVPSQDAEA</sequence>
<dbReference type="EMBL" id="JADGJD010001278">
    <property type="protein sequence ID" value="KAJ3044672.1"/>
    <property type="molecule type" value="Genomic_DNA"/>
</dbReference>
<evidence type="ECO:0000313" key="1">
    <source>
        <dbReference type="EMBL" id="KAJ3044672.1"/>
    </source>
</evidence>
<proteinExistence type="predicted"/>
<comment type="caution">
    <text evidence="1">The sequence shown here is derived from an EMBL/GenBank/DDBJ whole genome shotgun (WGS) entry which is preliminary data.</text>
</comment>
<dbReference type="AlphaFoldDB" id="A0AAD5S4I3"/>
<keyword evidence="2" id="KW-1185">Reference proteome</keyword>
<evidence type="ECO:0000313" key="2">
    <source>
        <dbReference type="Proteomes" id="UP001212841"/>
    </source>
</evidence>
<accession>A0AAD5S4I3</accession>
<protein>
    <submittedName>
        <fullName evidence="1">Uncharacterized protein</fullName>
    </submittedName>
</protein>